<evidence type="ECO:0000259" key="13">
    <source>
        <dbReference type="Pfam" id="PF01292"/>
    </source>
</evidence>
<comment type="caution">
    <text evidence="14">The sequence shown here is derived from an EMBL/GenBank/DDBJ whole genome shotgun (WGS) entry which is preliminary data.</text>
</comment>
<dbReference type="SUPFAM" id="SSF81342">
    <property type="entry name" value="Transmembrane di-heme cytochromes"/>
    <property type="match status" value="1"/>
</dbReference>
<sequence>MGRVYIFTRFERLWHWIQAVLIIGMLITGFEIHGSYHLLGFEQAHRVHTTSVWAFIGLWVFAMFWHLTTGEWRQYIPTMKNIDKIVRFYAVGIFKGEPHPFKPTRERKHNPMQAQTYLGVTMVVTPLIWLSGLAYLFYNELGAAGFRVDLGTIATVHTVGAFLMLAFLIGHIYLGTTGHTPMAHFRAMVTGWDDDH</sequence>
<evidence type="ECO:0000256" key="5">
    <source>
        <dbReference type="ARBA" id="ARBA00022617"/>
    </source>
</evidence>
<dbReference type="InterPro" id="IPR011577">
    <property type="entry name" value="Cyt_b561_bac/Ni-Hgenase"/>
</dbReference>
<feature type="transmembrane region" description="Helical" evidence="12">
    <location>
        <begin position="50"/>
        <end position="67"/>
    </location>
</feature>
<dbReference type="Proteomes" id="UP001157167">
    <property type="component" value="Unassembled WGS sequence"/>
</dbReference>
<keyword evidence="11 12" id="KW-0472">Membrane</keyword>
<dbReference type="PRINTS" id="PR00161">
    <property type="entry name" value="NIHGNASECYTB"/>
</dbReference>
<comment type="subcellular location">
    <subcellularLocation>
        <location evidence="1">Cell membrane</location>
        <topology evidence="1">Multi-pass membrane protein</topology>
    </subcellularLocation>
</comment>
<dbReference type="EMBL" id="BSPX01000075">
    <property type="protein sequence ID" value="GLT24171.1"/>
    <property type="molecule type" value="Genomic_DNA"/>
</dbReference>
<feature type="transmembrane region" description="Helical" evidence="12">
    <location>
        <begin position="12"/>
        <end position="30"/>
    </location>
</feature>
<evidence type="ECO:0000256" key="7">
    <source>
        <dbReference type="ARBA" id="ARBA00022723"/>
    </source>
</evidence>
<dbReference type="PANTHER" id="PTHR30485">
    <property type="entry name" value="NI/FE-HYDROGENASE 1 B-TYPE CYTOCHROME SUBUNIT"/>
    <property type="match status" value="1"/>
</dbReference>
<dbReference type="Pfam" id="PF01292">
    <property type="entry name" value="Ni_hydr_CYTB"/>
    <property type="match status" value="1"/>
</dbReference>
<evidence type="ECO:0000256" key="9">
    <source>
        <dbReference type="ARBA" id="ARBA00022989"/>
    </source>
</evidence>
<keyword evidence="7" id="KW-0479">Metal-binding</keyword>
<reference evidence="15" key="1">
    <citation type="journal article" date="2019" name="Int. J. Syst. Evol. Microbiol.">
        <title>The Global Catalogue of Microorganisms (GCM) 10K type strain sequencing project: providing services to taxonomists for standard genome sequencing and annotation.</title>
        <authorList>
            <consortium name="The Broad Institute Genomics Platform"/>
            <consortium name="The Broad Institute Genome Sequencing Center for Infectious Disease"/>
            <person name="Wu L."/>
            <person name="Ma J."/>
        </authorList>
    </citation>
    <scope>NUCLEOTIDE SEQUENCE [LARGE SCALE GENOMIC DNA]</scope>
    <source>
        <strain evidence="15">NBRC 102407</strain>
    </source>
</reference>
<evidence type="ECO:0000256" key="1">
    <source>
        <dbReference type="ARBA" id="ARBA00004651"/>
    </source>
</evidence>
<organism evidence="14 15">
    <name type="scientific">Zoogloea oryzae</name>
    <dbReference type="NCBI Taxonomy" id="310767"/>
    <lineage>
        <taxon>Bacteria</taxon>
        <taxon>Pseudomonadati</taxon>
        <taxon>Pseudomonadota</taxon>
        <taxon>Betaproteobacteria</taxon>
        <taxon>Rhodocyclales</taxon>
        <taxon>Zoogloeaceae</taxon>
        <taxon>Zoogloea</taxon>
    </lineage>
</organism>
<evidence type="ECO:0000256" key="6">
    <source>
        <dbReference type="ARBA" id="ARBA00022692"/>
    </source>
</evidence>
<comment type="similarity">
    <text evidence="2">Belongs to the HupC/HyaC/HydC family.</text>
</comment>
<evidence type="ECO:0000313" key="15">
    <source>
        <dbReference type="Proteomes" id="UP001157167"/>
    </source>
</evidence>
<evidence type="ECO:0000256" key="3">
    <source>
        <dbReference type="ARBA" id="ARBA00022448"/>
    </source>
</evidence>
<keyword evidence="8" id="KW-0249">Electron transport</keyword>
<keyword evidence="5" id="KW-0349">Heme</keyword>
<proteinExistence type="inferred from homology"/>
<evidence type="ECO:0000256" key="2">
    <source>
        <dbReference type="ARBA" id="ARBA00008622"/>
    </source>
</evidence>
<evidence type="ECO:0000256" key="4">
    <source>
        <dbReference type="ARBA" id="ARBA00022475"/>
    </source>
</evidence>
<name>A0ABQ6FFU8_9RHOO</name>
<accession>A0ABQ6FFU8</accession>
<evidence type="ECO:0000256" key="8">
    <source>
        <dbReference type="ARBA" id="ARBA00022982"/>
    </source>
</evidence>
<keyword evidence="9 12" id="KW-1133">Transmembrane helix</keyword>
<evidence type="ECO:0000256" key="12">
    <source>
        <dbReference type="SAM" id="Phobius"/>
    </source>
</evidence>
<feature type="transmembrane region" description="Helical" evidence="12">
    <location>
        <begin position="117"/>
        <end position="138"/>
    </location>
</feature>
<evidence type="ECO:0000256" key="10">
    <source>
        <dbReference type="ARBA" id="ARBA00023004"/>
    </source>
</evidence>
<dbReference type="PANTHER" id="PTHR30485:SF1">
    <property type="entry name" value="CYTOCHROME YDHU-RELATED"/>
    <property type="match status" value="1"/>
</dbReference>
<keyword evidence="6 12" id="KW-0812">Transmembrane</keyword>
<dbReference type="InterPro" id="IPR000516">
    <property type="entry name" value="Ni-dep_Hydgase_cyt-B"/>
</dbReference>
<feature type="domain" description="Cytochrome b561 bacterial/Ni-hydrogenase" evidence="13">
    <location>
        <begin position="7"/>
        <end position="191"/>
    </location>
</feature>
<dbReference type="Gene3D" id="1.20.950.20">
    <property type="entry name" value="Transmembrane di-heme cytochromes, Chain C"/>
    <property type="match status" value="1"/>
</dbReference>
<keyword evidence="3" id="KW-0813">Transport</keyword>
<dbReference type="RefSeq" id="WP_284189335.1">
    <property type="nucleotide sequence ID" value="NZ_BSPX01000075.1"/>
</dbReference>
<protein>
    <submittedName>
        <fullName evidence="14">Cytochrome b561</fullName>
    </submittedName>
</protein>
<feature type="transmembrane region" description="Helical" evidence="12">
    <location>
        <begin position="150"/>
        <end position="174"/>
    </location>
</feature>
<dbReference type="InterPro" id="IPR051542">
    <property type="entry name" value="Hydrogenase_cytochrome"/>
</dbReference>
<keyword evidence="4" id="KW-1003">Cell membrane</keyword>
<dbReference type="InterPro" id="IPR016174">
    <property type="entry name" value="Di-haem_cyt_TM"/>
</dbReference>
<evidence type="ECO:0000256" key="11">
    <source>
        <dbReference type="ARBA" id="ARBA00023136"/>
    </source>
</evidence>
<keyword evidence="10" id="KW-0408">Iron</keyword>
<gene>
    <name evidence="14" type="ORF">GCM10007933_36430</name>
</gene>
<evidence type="ECO:0000313" key="14">
    <source>
        <dbReference type="EMBL" id="GLT24171.1"/>
    </source>
</evidence>
<keyword evidence="15" id="KW-1185">Reference proteome</keyword>